<evidence type="ECO:0000256" key="1">
    <source>
        <dbReference type="ARBA" id="ARBA00005964"/>
    </source>
</evidence>
<evidence type="ECO:0000259" key="4">
    <source>
        <dbReference type="Pfam" id="PF00135"/>
    </source>
</evidence>
<sequence>MLPIIWACLLIAGAAAANLPIVDLGYKRHRASSFKGTVNGSLLPVYQYSLCRTPAGLPAVRPARPPTQTQSRDRQWHRTGYICPQSQACWFNVQNSFVNAGTAGSVFNFTAAYNQVYGVDGCTNPPLAAERDPLESEDCLLLGVYVPEKVMSKRHSAPVWVYFQDGAYVSGSKSGQDPSGLIHTSREDGSPGMIYVGVDYRRLALELVQRHISQFGGDPSRVTVMSVSTGWGSTTMQLTAYGRAISPPFAQTIVQSPAWEPDTKIPATEESVGYFPGIVECQQRGRGPASAISGLD</sequence>
<reference evidence="5" key="2">
    <citation type="submission" date="2023-01" db="EMBL/GenBank/DDBJ databases">
        <authorList>
            <person name="Petersen C."/>
        </authorList>
    </citation>
    <scope>NUCLEOTIDE SEQUENCE</scope>
    <source>
        <strain evidence="5">IBT 15450</strain>
    </source>
</reference>
<feature type="signal peptide" evidence="3">
    <location>
        <begin position="1"/>
        <end position="16"/>
    </location>
</feature>
<dbReference type="AlphaFoldDB" id="A0AAD6I0A4"/>
<dbReference type="GO" id="GO:0016787">
    <property type="term" value="F:hydrolase activity"/>
    <property type="evidence" value="ECO:0007669"/>
    <property type="project" value="UniProtKB-KW"/>
</dbReference>
<evidence type="ECO:0000256" key="2">
    <source>
        <dbReference type="ARBA" id="ARBA00022801"/>
    </source>
</evidence>
<dbReference type="InterPro" id="IPR002018">
    <property type="entry name" value="CarbesteraseB"/>
</dbReference>
<proteinExistence type="inferred from homology"/>
<dbReference type="Pfam" id="PF00135">
    <property type="entry name" value="COesterase"/>
    <property type="match status" value="2"/>
</dbReference>
<feature type="domain" description="Carboxylesterase type B" evidence="4">
    <location>
        <begin position="121"/>
        <end position="201"/>
    </location>
</feature>
<dbReference type="GO" id="GO:0017000">
    <property type="term" value="P:antibiotic biosynthetic process"/>
    <property type="evidence" value="ECO:0007669"/>
    <property type="project" value="UniProtKB-ARBA"/>
</dbReference>
<protein>
    <submittedName>
        <fullName evidence="5">Carboxylesterase type B</fullName>
    </submittedName>
</protein>
<comment type="similarity">
    <text evidence="1">Belongs to the type-B carboxylesterase/lipase family.</text>
</comment>
<feature type="chain" id="PRO_5042093909" evidence="3">
    <location>
        <begin position="17"/>
        <end position="296"/>
    </location>
</feature>
<evidence type="ECO:0000256" key="3">
    <source>
        <dbReference type="SAM" id="SignalP"/>
    </source>
</evidence>
<name>A0AAD6I0A4_PENCN</name>
<dbReference type="GO" id="GO:0072330">
    <property type="term" value="P:monocarboxylic acid biosynthetic process"/>
    <property type="evidence" value="ECO:0007669"/>
    <property type="project" value="UniProtKB-ARBA"/>
</dbReference>
<reference evidence="5" key="1">
    <citation type="journal article" date="2023" name="IMA Fungus">
        <title>Comparative genomic study of the Penicillium genus elucidates a diverse pangenome and 15 lateral gene transfer events.</title>
        <authorList>
            <person name="Petersen C."/>
            <person name="Sorensen T."/>
            <person name="Nielsen M.R."/>
            <person name="Sondergaard T.E."/>
            <person name="Sorensen J.L."/>
            <person name="Fitzpatrick D.A."/>
            <person name="Frisvad J.C."/>
            <person name="Nielsen K.L."/>
        </authorList>
    </citation>
    <scope>NUCLEOTIDE SEQUENCE</scope>
    <source>
        <strain evidence="5">IBT 15450</strain>
    </source>
</reference>
<evidence type="ECO:0000313" key="6">
    <source>
        <dbReference type="Proteomes" id="UP001219568"/>
    </source>
</evidence>
<feature type="domain" description="Carboxylesterase type B" evidence="4">
    <location>
        <begin position="203"/>
        <end position="258"/>
    </location>
</feature>
<evidence type="ECO:0000313" key="5">
    <source>
        <dbReference type="EMBL" id="KAJ6023296.1"/>
    </source>
</evidence>
<dbReference type="InterPro" id="IPR029058">
    <property type="entry name" value="AB_hydrolase_fold"/>
</dbReference>
<dbReference type="SUPFAM" id="SSF53474">
    <property type="entry name" value="alpha/beta-Hydrolases"/>
    <property type="match status" value="1"/>
</dbReference>
<dbReference type="PANTHER" id="PTHR43142:SF1">
    <property type="entry name" value="CARBOXYLIC ESTER HYDROLASE"/>
    <property type="match status" value="1"/>
</dbReference>
<dbReference type="Gene3D" id="3.40.50.1820">
    <property type="entry name" value="alpha/beta hydrolase"/>
    <property type="match status" value="1"/>
</dbReference>
<keyword evidence="2" id="KW-0378">Hydrolase</keyword>
<keyword evidence="3" id="KW-0732">Signal</keyword>
<comment type="caution">
    <text evidence="5">The sequence shown here is derived from an EMBL/GenBank/DDBJ whole genome shotgun (WGS) entry which is preliminary data.</text>
</comment>
<accession>A0AAD6I0A4</accession>
<dbReference type="EMBL" id="JAQJZL010000016">
    <property type="protein sequence ID" value="KAJ6023296.1"/>
    <property type="molecule type" value="Genomic_DNA"/>
</dbReference>
<gene>
    <name evidence="5" type="ORF">N7460_013691</name>
</gene>
<organism evidence="5 6">
    <name type="scientific">Penicillium canescens</name>
    <dbReference type="NCBI Taxonomy" id="5083"/>
    <lineage>
        <taxon>Eukaryota</taxon>
        <taxon>Fungi</taxon>
        <taxon>Dikarya</taxon>
        <taxon>Ascomycota</taxon>
        <taxon>Pezizomycotina</taxon>
        <taxon>Eurotiomycetes</taxon>
        <taxon>Eurotiomycetidae</taxon>
        <taxon>Eurotiales</taxon>
        <taxon>Aspergillaceae</taxon>
        <taxon>Penicillium</taxon>
    </lineage>
</organism>
<dbReference type="PANTHER" id="PTHR43142">
    <property type="entry name" value="CARBOXYLIC ESTER HYDROLASE"/>
    <property type="match status" value="1"/>
</dbReference>
<keyword evidence="6" id="KW-1185">Reference proteome</keyword>
<dbReference type="Proteomes" id="UP001219568">
    <property type="component" value="Unassembled WGS sequence"/>
</dbReference>